<dbReference type="SUPFAM" id="SSF48452">
    <property type="entry name" value="TPR-like"/>
    <property type="match status" value="1"/>
</dbReference>
<evidence type="ECO:0000313" key="2">
    <source>
        <dbReference type="EMBL" id="KNE64424.1"/>
    </source>
</evidence>
<dbReference type="Pfam" id="PF09295">
    <property type="entry name" value="ChAPs"/>
    <property type="match status" value="1"/>
</dbReference>
<keyword evidence="3" id="KW-1185">Reference proteome</keyword>
<protein>
    <recommendedName>
        <fullName evidence="4">Chaps-domain-containing protein</fullName>
    </recommendedName>
</protein>
<dbReference type="PANTHER" id="PTHR31975">
    <property type="entry name" value="BUD SITE SELECTION PROTEIN 7-RELATED"/>
    <property type="match status" value="1"/>
</dbReference>
<evidence type="ECO:0000313" key="3">
    <source>
        <dbReference type="Proteomes" id="UP000054350"/>
    </source>
</evidence>
<dbReference type="eggNOG" id="ENOG502QSKI">
    <property type="taxonomic scope" value="Eukaryota"/>
</dbReference>
<proteinExistence type="predicted"/>
<dbReference type="OMA" id="IEAYQHC"/>
<dbReference type="GO" id="GO:0034044">
    <property type="term" value="C:exomer complex"/>
    <property type="evidence" value="ECO:0007669"/>
    <property type="project" value="UniProtKB-ARBA"/>
</dbReference>
<dbReference type="EMBL" id="GG745344">
    <property type="protein sequence ID" value="KNE64424.1"/>
    <property type="molecule type" value="Genomic_DNA"/>
</dbReference>
<feature type="region of interest" description="Disordered" evidence="1">
    <location>
        <begin position="630"/>
        <end position="654"/>
    </location>
</feature>
<feature type="region of interest" description="Disordered" evidence="1">
    <location>
        <begin position="433"/>
        <end position="514"/>
    </location>
</feature>
<dbReference type="InterPro" id="IPR011990">
    <property type="entry name" value="TPR-like_helical_dom_sf"/>
</dbReference>
<dbReference type="GO" id="GO:0006893">
    <property type="term" value="P:Golgi to plasma membrane transport"/>
    <property type="evidence" value="ECO:0007669"/>
    <property type="project" value="TreeGrafter"/>
</dbReference>
<dbReference type="STRING" id="578462.A0A0L0SPU4"/>
<accession>A0A0L0SPU4</accession>
<dbReference type="InterPro" id="IPR015374">
    <property type="entry name" value="ChAPs"/>
</dbReference>
<gene>
    <name evidence="2" type="ORF">AMAG_09446</name>
</gene>
<dbReference type="VEuPathDB" id="FungiDB:AMAG_09446"/>
<reference evidence="2 3" key="1">
    <citation type="submission" date="2009-11" db="EMBL/GenBank/DDBJ databases">
        <title>Annotation of Allomyces macrogynus ATCC 38327.</title>
        <authorList>
            <consortium name="The Broad Institute Genome Sequencing Platform"/>
            <person name="Russ C."/>
            <person name="Cuomo C."/>
            <person name="Burger G."/>
            <person name="Gray M.W."/>
            <person name="Holland P.W.H."/>
            <person name="King N."/>
            <person name="Lang F.B.F."/>
            <person name="Roger A.J."/>
            <person name="Ruiz-Trillo I."/>
            <person name="Young S.K."/>
            <person name="Zeng Q."/>
            <person name="Gargeya S."/>
            <person name="Fitzgerald M."/>
            <person name="Haas B."/>
            <person name="Abouelleil A."/>
            <person name="Alvarado L."/>
            <person name="Arachchi H.M."/>
            <person name="Berlin A."/>
            <person name="Chapman S.B."/>
            <person name="Gearin G."/>
            <person name="Goldberg J."/>
            <person name="Griggs A."/>
            <person name="Gujja S."/>
            <person name="Hansen M."/>
            <person name="Heiman D."/>
            <person name="Howarth C."/>
            <person name="Larimer J."/>
            <person name="Lui A."/>
            <person name="MacDonald P.J.P."/>
            <person name="McCowen C."/>
            <person name="Montmayeur A."/>
            <person name="Murphy C."/>
            <person name="Neiman D."/>
            <person name="Pearson M."/>
            <person name="Priest M."/>
            <person name="Roberts A."/>
            <person name="Saif S."/>
            <person name="Shea T."/>
            <person name="Sisk P."/>
            <person name="Stolte C."/>
            <person name="Sykes S."/>
            <person name="Wortman J."/>
            <person name="Nusbaum C."/>
            <person name="Birren B."/>
        </authorList>
    </citation>
    <scope>NUCLEOTIDE SEQUENCE [LARGE SCALE GENOMIC DNA]</scope>
    <source>
        <strain evidence="2 3">ATCC 38327</strain>
    </source>
</reference>
<name>A0A0L0SPU4_ALLM3</name>
<evidence type="ECO:0000256" key="1">
    <source>
        <dbReference type="SAM" id="MobiDB-lite"/>
    </source>
</evidence>
<reference evidence="3" key="2">
    <citation type="submission" date="2009-11" db="EMBL/GenBank/DDBJ databases">
        <title>The Genome Sequence of Allomyces macrogynus strain ATCC 38327.</title>
        <authorList>
            <consortium name="The Broad Institute Genome Sequencing Platform"/>
            <person name="Russ C."/>
            <person name="Cuomo C."/>
            <person name="Shea T."/>
            <person name="Young S.K."/>
            <person name="Zeng Q."/>
            <person name="Koehrsen M."/>
            <person name="Haas B."/>
            <person name="Borodovsky M."/>
            <person name="Guigo R."/>
            <person name="Alvarado L."/>
            <person name="Berlin A."/>
            <person name="Borenstein D."/>
            <person name="Chen Z."/>
            <person name="Engels R."/>
            <person name="Freedman E."/>
            <person name="Gellesch M."/>
            <person name="Goldberg J."/>
            <person name="Griggs A."/>
            <person name="Gujja S."/>
            <person name="Heiman D."/>
            <person name="Hepburn T."/>
            <person name="Howarth C."/>
            <person name="Jen D."/>
            <person name="Larson L."/>
            <person name="Lewis B."/>
            <person name="Mehta T."/>
            <person name="Park D."/>
            <person name="Pearson M."/>
            <person name="Roberts A."/>
            <person name="Saif S."/>
            <person name="Shenoy N."/>
            <person name="Sisk P."/>
            <person name="Stolte C."/>
            <person name="Sykes S."/>
            <person name="Walk T."/>
            <person name="White J."/>
            <person name="Yandava C."/>
            <person name="Burger G."/>
            <person name="Gray M.W."/>
            <person name="Holland P.W.H."/>
            <person name="King N."/>
            <person name="Lang F.B.F."/>
            <person name="Roger A.J."/>
            <person name="Ruiz-Trillo I."/>
            <person name="Lander E."/>
            <person name="Nusbaum C."/>
        </authorList>
    </citation>
    <scope>NUCLEOTIDE SEQUENCE [LARGE SCALE GENOMIC DNA]</scope>
    <source>
        <strain evidence="3">ATCC 38327</strain>
    </source>
</reference>
<sequence>MGDTLRDVPELFETALGESLVARTDQIPQFRLGPPDLCHLVKNNAKTAKDVTSYHYVSGVEASSAGSLAAYINTLTYSMDDSANKGGWFSAPAPFRIKSGVYCCYNAFAMLDVRVEVRIPGGVNVYAVNRAGKRVAIGQDASPAFWAELFVSSVLRATLADANPDLYPAGPAGLRRLDPLPDLNVEGRFLDAVKDVFPRAWQLGADPDVQVPTLTSNVLVYALVRYFGYESGRWDVLIRLWRDLLHMDPSLAALLAQAYMNADLDGKAVKLLYQTLQVHPNCTPVLLAQIDLLQKKGKQDLALTLAKRLVNTAPLEFKAWEKLTQCYTQQGDWPMALLALNSCPMFANSSRELPVMPEPLRVHFPDFADPNGLYSDNDTHALTPLRAEGLRGTFRKAYALLADMVDHAGWEDLLAHRANVFVMEDEYRQVKEEELMPNAAGKSDGASDGDDVPLVVAATGKPASAPSSAPVVPAAADEAALAEPSVDPVANTEPTAASEEPAEDDENADPEALPPSWRARARAIGGSKLLTAFSHKRLCERWLDDLFLMLYEDLRVYTAWKAEEAHAREYQLAYKRTCAEWEYLGDLARRLGKKADARNAYRQCTVMRFSPKASLRLLALLTEPDAVDDDVPIPTPVGPDGTPVEDTVPTTPGDATSRVIGETLRHVARLLSIPGHNVAILHKVYGDRVYPNPLASAMFKLINRYGLARVQAEVMARKFPTPIFKRMSVTLEYAEKFRVRGWDA</sequence>
<dbReference type="Gene3D" id="1.25.40.10">
    <property type="entry name" value="Tetratricopeptide repeat domain"/>
    <property type="match status" value="2"/>
</dbReference>
<dbReference type="Proteomes" id="UP000054350">
    <property type="component" value="Unassembled WGS sequence"/>
</dbReference>
<dbReference type="PANTHER" id="PTHR31975:SF1">
    <property type="entry name" value="BUD SITE SELECTION PROTEIN 7-RELATED"/>
    <property type="match status" value="1"/>
</dbReference>
<dbReference type="OrthoDB" id="434695at2759"/>
<evidence type="ECO:0008006" key="4">
    <source>
        <dbReference type="Google" id="ProtNLM"/>
    </source>
</evidence>
<feature type="compositionally biased region" description="Acidic residues" evidence="1">
    <location>
        <begin position="500"/>
        <end position="509"/>
    </location>
</feature>
<feature type="compositionally biased region" description="Low complexity" evidence="1">
    <location>
        <begin position="462"/>
        <end position="499"/>
    </location>
</feature>
<dbReference type="AlphaFoldDB" id="A0A0L0SPU4"/>
<organism evidence="2 3">
    <name type="scientific">Allomyces macrogynus (strain ATCC 38327)</name>
    <name type="common">Allomyces javanicus var. macrogynus</name>
    <dbReference type="NCBI Taxonomy" id="578462"/>
    <lineage>
        <taxon>Eukaryota</taxon>
        <taxon>Fungi</taxon>
        <taxon>Fungi incertae sedis</taxon>
        <taxon>Blastocladiomycota</taxon>
        <taxon>Blastocladiomycetes</taxon>
        <taxon>Blastocladiales</taxon>
        <taxon>Blastocladiaceae</taxon>
        <taxon>Allomyces</taxon>
    </lineage>
</organism>